<protein>
    <submittedName>
        <fullName evidence="1">Uncharacterized protein</fullName>
    </submittedName>
</protein>
<dbReference type="EMBL" id="SMTK01000001">
    <property type="protein sequence ID" value="TDK28231.1"/>
    <property type="molecule type" value="Genomic_DNA"/>
</dbReference>
<keyword evidence="2" id="KW-1185">Reference proteome</keyword>
<accession>A0A4R5U3F6</accession>
<comment type="caution">
    <text evidence="1">The sequence shown here is derived from an EMBL/GenBank/DDBJ whole genome shotgun (WGS) entry which is preliminary data.</text>
</comment>
<gene>
    <name evidence="1" type="ORF">E2F48_03890</name>
</gene>
<sequence>MRTQALPSPRIFNSHWTPAALQAAAEHHALIQTHTAYAAAVAALAGYAGRIDQARLRIMIARVTGSTEGTYWMAAALTVGHLAISFPQALTEHEASLLLQPLLAAERQAKSAARRAPPTRYSA</sequence>
<reference evidence="1 2" key="1">
    <citation type="submission" date="2019-03" db="EMBL/GenBank/DDBJ databases">
        <title>Arthrobacter sp. nov., an bacterium isolated from biocrust in Mu Us Desert.</title>
        <authorList>
            <person name="Lixiong L."/>
        </authorList>
    </citation>
    <scope>NUCLEOTIDE SEQUENCE [LARGE SCALE GENOMIC DNA]</scope>
    <source>
        <strain evidence="1 2">SLN-3</strain>
    </source>
</reference>
<dbReference type="AlphaFoldDB" id="A0A4R5U3F6"/>
<dbReference type="RefSeq" id="WP_133402639.1">
    <property type="nucleotide sequence ID" value="NZ_SMTK01000001.1"/>
</dbReference>
<name>A0A4R5U3F6_9MICC</name>
<proteinExistence type="predicted"/>
<organism evidence="1 2">
    <name type="scientific">Arthrobacter crusticola</name>
    <dbReference type="NCBI Taxonomy" id="2547960"/>
    <lineage>
        <taxon>Bacteria</taxon>
        <taxon>Bacillati</taxon>
        <taxon>Actinomycetota</taxon>
        <taxon>Actinomycetes</taxon>
        <taxon>Micrococcales</taxon>
        <taxon>Micrococcaceae</taxon>
        <taxon>Arthrobacter</taxon>
    </lineage>
</organism>
<evidence type="ECO:0000313" key="2">
    <source>
        <dbReference type="Proteomes" id="UP000295411"/>
    </source>
</evidence>
<evidence type="ECO:0000313" key="1">
    <source>
        <dbReference type="EMBL" id="TDK28231.1"/>
    </source>
</evidence>
<dbReference type="Proteomes" id="UP000295411">
    <property type="component" value="Unassembled WGS sequence"/>
</dbReference>